<evidence type="ECO:0000313" key="3">
    <source>
        <dbReference type="Proteomes" id="UP000652761"/>
    </source>
</evidence>
<name>A0A843X8H7_COLES</name>
<accession>A0A843X8H7</accession>
<dbReference type="SUPFAM" id="SSF64356">
    <property type="entry name" value="SNARE-like"/>
    <property type="match status" value="1"/>
</dbReference>
<dbReference type="AlphaFoldDB" id="A0A843X8H7"/>
<gene>
    <name evidence="2" type="ORF">Taro_048567</name>
</gene>
<dbReference type="EMBL" id="NMUH01006607">
    <property type="protein sequence ID" value="MQM15617.1"/>
    <property type="molecule type" value="Genomic_DNA"/>
</dbReference>
<organism evidence="2 3">
    <name type="scientific">Colocasia esculenta</name>
    <name type="common">Wild taro</name>
    <name type="synonym">Arum esculentum</name>
    <dbReference type="NCBI Taxonomy" id="4460"/>
    <lineage>
        <taxon>Eukaryota</taxon>
        <taxon>Viridiplantae</taxon>
        <taxon>Streptophyta</taxon>
        <taxon>Embryophyta</taxon>
        <taxon>Tracheophyta</taxon>
        <taxon>Spermatophyta</taxon>
        <taxon>Magnoliopsida</taxon>
        <taxon>Liliopsida</taxon>
        <taxon>Araceae</taxon>
        <taxon>Aroideae</taxon>
        <taxon>Colocasieae</taxon>
        <taxon>Colocasia</taxon>
    </lineage>
</organism>
<dbReference type="InterPro" id="IPR022775">
    <property type="entry name" value="AP_mu_sigma_su"/>
</dbReference>
<proteinExistence type="predicted"/>
<comment type="caution">
    <text evidence="2">The sequence shown here is derived from an EMBL/GenBank/DDBJ whole genome shotgun (WGS) entry which is preliminary data.</text>
</comment>
<dbReference type="Pfam" id="PF01217">
    <property type="entry name" value="Clat_adaptor_s"/>
    <property type="match status" value="1"/>
</dbReference>
<dbReference type="Gene3D" id="3.30.450.60">
    <property type="match status" value="1"/>
</dbReference>
<evidence type="ECO:0000313" key="2">
    <source>
        <dbReference type="EMBL" id="MQM15617.1"/>
    </source>
</evidence>
<evidence type="ECO:0000259" key="1">
    <source>
        <dbReference type="Pfam" id="PF01217"/>
    </source>
</evidence>
<sequence>MWGIPVGGRSKRVGLSSRRLSRRTAEPFAFQKGGAQLLRIPRRFPRKRWQGKTRLAKYYVTLEDSEKHRVEYEVHRLVVNRDPKFTNFVEVSTRHDQELCVPLLFIPQISYFFSGRDVSCSD</sequence>
<reference evidence="2" key="1">
    <citation type="submission" date="2017-07" db="EMBL/GenBank/DDBJ databases">
        <title>Taro Niue Genome Assembly and Annotation.</title>
        <authorList>
            <person name="Atibalentja N."/>
            <person name="Keating K."/>
            <person name="Fields C.J."/>
        </authorList>
    </citation>
    <scope>NUCLEOTIDE SEQUENCE</scope>
    <source>
        <strain evidence="2">Niue_2</strain>
        <tissue evidence="2">Leaf</tissue>
    </source>
</reference>
<dbReference type="Proteomes" id="UP000652761">
    <property type="component" value="Unassembled WGS sequence"/>
</dbReference>
<feature type="domain" description="AP complex mu/sigma subunit" evidence="1">
    <location>
        <begin position="50"/>
        <end position="92"/>
    </location>
</feature>
<dbReference type="OrthoDB" id="371463at2759"/>
<keyword evidence="3" id="KW-1185">Reference proteome</keyword>
<protein>
    <recommendedName>
        <fullName evidence="1">AP complex mu/sigma subunit domain-containing protein</fullName>
    </recommendedName>
</protein>
<dbReference type="InterPro" id="IPR011012">
    <property type="entry name" value="Longin-like_dom_sf"/>
</dbReference>